<dbReference type="RefSeq" id="WP_170864393.1">
    <property type="nucleotide sequence ID" value="NZ_FQUS01000014.1"/>
</dbReference>
<evidence type="ECO:0000313" key="2">
    <source>
        <dbReference type="EMBL" id="SHF86742.1"/>
    </source>
</evidence>
<dbReference type="AlphaFoldDB" id="A0A1M5F6R3"/>
<keyword evidence="3" id="KW-1185">Reference proteome</keyword>
<keyword evidence="1" id="KW-0472">Membrane</keyword>
<proteinExistence type="predicted"/>
<keyword evidence="1" id="KW-1133">Transmembrane helix</keyword>
<gene>
    <name evidence="2" type="ORF">SAMN05443144_11468</name>
</gene>
<sequence length="48" mass="5279">MANKKKSPPRKEMSEGKAIAISVLLFTAGAVALVYAIKFLINYFFPGF</sequence>
<keyword evidence="1" id="KW-0812">Transmembrane</keyword>
<evidence type="ECO:0000256" key="1">
    <source>
        <dbReference type="SAM" id="Phobius"/>
    </source>
</evidence>
<accession>A0A1M5F6R3</accession>
<dbReference type="Proteomes" id="UP000184041">
    <property type="component" value="Unassembled WGS sequence"/>
</dbReference>
<reference evidence="2 3" key="1">
    <citation type="submission" date="2016-11" db="EMBL/GenBank/DDBJ databases">
        <authorList>
            <person name="Jaros S."/>
            <person name="Januszkiewicz K."/>
            <person name="Wedrychowicz H."/>
        </authorList>
    </citation>
    <scope>NUCLEOTIDE SEQUENCE [LARGE SCALE GENOMIC DNA]</scope>
    <source>
        <strain evidence="2 3">DSM 21986</strain>
    </source>
</reference>
<organism evidence="2 3">
    <name type="scientific">Fodinibius roseus</name>
    <dbReference type="NCBI Taxonomy" id="1194090"/>
    <lineage>
        <taxon>Bacteria</taxon>
        <taxon>Pseudomonadati</taxon>
        <taxon>Balneolota</taxon>
        <taxon>Balneolia</taxon>
        <taxon>Balneolales</taxon>
        <taxon>Balneolaceae</taxon>
        <taxon>Fodinibius</taxon>
    </lineage>
</organism>
<feature type="transmembrane region" description="Helical" evidence="1">
    <location>
        <begin position="21"/>
        <end position="45"/>
    </location>
</feature>
<evidence type="ECO:0000313" key="3">
    <source>
        <dbReference type="Proteomes" id="UP000184041"/>
    </source>
</evidence>
<name>A0A1M5F6R3_9BACT</name>
<dbReference type="EMBL" id="FQUS01000014">
    <property type="protein sequence ID" value="SHF86742.1"/>
    <property type="molecule type" value="Genomic_DNA"/>
</dbReference>
<protein>
    <submittedName>
        <fullName evidence="2">Uncharacterized protein</fullName>
    </submittedName>
</protein>